<dbReference type="EMBL" id="JAEVHI010000001">
    <property type="protein sequence ID" value="KAG5305017.1"/>
    <property type="molecule type" value="Genomic_DNA"/>
</dbReference>
<dbReference type="AlphaFoldDB" id="A0A8H7Z6S4"/>
<dbReference type="VEuPathDB" id="FungiDB:I7I52_03544"/>
<evidence type="ECO:0000313" key="2">
    <source>
        <dbReference type="Proteomes" id="UP000670092"/>
    </source>
</evidence>
<sequence>MQSVFCMPQSPAKEEDYVVFAKMILRPGTEAPGRSHQRKINSLGERELHKTECSSVCFKCFSFRLSFIPSLQKRKKKKNNAQRPTHRIYNAGPRLHQNCSIRSIPPFHQEKPSGLCLCALRMQTRWGQLQVQSTCTCPCRFVDLDKNKVKFS</sequence>
<dbReference type="Proteomes" id="UP000670092">
    <property type="component" value="Unassembled WGS sequence"/>
</dbReference>
<gene>
    <name evidence="1" type="ORF">I7I52_03544</name>
</gene>
<comment type="caution">
    <text evidence="1">The sequence shown here is derived from an EMBL/GenBank/DDBJ whole genome shotgun (WGS) entry which is preliminary data.</text>
</comment>
<reference evidence="1 2" key="1">
    <citation type="submission" date="2021-01" db="EMBL/GenBank/DDBJ databases">
        <title>Chromosome-level genome assembly of a human fungal pathogen reveals clustering of transcriptionally co-regulated genes.</title>
        <authorList>
            <person name="Voorhies M."/>
            <person name="Cohen S."/>
            <person name="Shea T.P."/>
            <person name="Petrus S."/>
            <person name="Munoz J.F."/>
            <person name="Poplawski S."/>
            <person name="Goldman W.E."/>
            <person name="Michael T."/>
            <person name="Cuomo C.A."/>
            <person name="Sil A."/>
            <person name="Beyhan S."/>
        </authorList>
    </citation>
    <scope>NUCLEOTIDE SEQUENCE [LARGE SCALE GENOMIC DNA]</scope>
    <source>
        <strain evidence="1 2">G184AR</strain>
    </source>
</reference>
<proteinExistence type="predicted"/>
<protein>
    <submittedName>
        <fullName evidence="1">Uncharacterized protein</fullName>
    </submittedName>
</protein>
<evidence type="ECO:0000313" key="1">
    <source>
        <dbReference type="EMBL" id="KAG5305017.1"/>
    </source>
</evidence>
<name>A0A8H7Z6S4_AJECA</name>
<accession>A0A8H7Z6S4</accession>
<organism evidence="1 2">
    <name type="scientific">Ajellomyces capsulatus</name>
    <name type="common">Darling's disease fungus</name>
    <name type="synonym">Histoplasma capsulatum</name>
    <dbReference type="NCBI Taxonomy" id="5037"/>
    <lineage>
        <taxon>Eukaryota</taxon>
        <taxon>Fungi</taxon>
        <taxon>Dikarya</taxon>
        <taxon>Ascomycota</taxon>
        <taxon>Pezizomycotina</taxon>
        <taxon>Eurotiomycetes</taxon>
        <taxon>Eurotiomycetidae</taxon>
        <taxon>Onygenales</taxon>
        <taxon>Ajellomycetaceae</taxon>
        <taxon>Histoplasma</taxon>
    </lineage>
</organism>